<dbReference type="Proteomes" id="UP000191024">
    <property type="component" value="Chromosome G"/>
</dbReference>
<sequence>MARKEPGGNLLGKQQAPFWADGPFAALLKTREWLRFRDVEECRDVHCGGVPACAWEISRVPTRCIICRIVPAGPCAWIATGISGEAEQLHSAEETQTPDSVPRDVSLRRFWEWVEHRLEVAVSRLSPLCAFVASRNSGATSLVYALLEGDSEMGCGQVGVSRGHDDGLKPGRER</sequence>
<reference evidence="1 2" key="1">
    <citation type="submission" date="2016-03" db="EMBL/GenBank/DDBJ databases">
        <authorList>
            <person name="Devillers H."/>
        </authorList>
    </citation>
    <scope>NUCLEOTIDE SEQUENCE [LARGE SCALE GENOMIC DNA]</scope>
    <source>
        <strain evidence="1">CBS 11717</strain>
    </source>
</reference>
<evidence type="ECO:0000313" key="2">
    <source>
        <dbReference type="Proteomes" id="UP000191024"/>
    </source>
</evidence>
<dbReference type="AlphaFoldDB" id="A0A1G4K833"/>
<dbReference type="EMBL" id="LT598469">
    <property type="protein sequence ID" value="SCV00148.1"/>
    <property type="molecule type" value="Genomic_DNA"/>
</dbReference>
<accession>A0A1G4K833</accession>
<evidence type="ECO:0000313" key="1">
    <source>
        <dbReference type="EMBL" id="SCV00148.1"/>
    </source>
</evidence>
<organism evidence="1 2">
    <name type="scientific">Lachancea mirantina</name>
    <dbReference type="NCBI Taxonomy" id="1230905"/>
    <lineage>
        <taxon>Eukaryota</taxon>
        <taxon>Fungi</taxon>
        <taxon>Dikarya</taxon>
        <taxon>Ascomycota</taxon>
        <taxon>Saccharomycotina</taxon>
        <taxon>Saccharomycetes</taxon>
        <taxon>Saccharomycetales</taxon>
        <taxon>Saccharomycetaceae</taxon>
        <taxon>Lachancea</taxon>
    </lineage>
</organism>
<protein>
    <submittedName>
        <fullName evidence="1">LAMI_0G03202g1_1</fullName>
    </submittedName>
</protein>
<keyword evidence="2" id="KW-1185">Reference proteome</keyword>
<proteinExistence type="predicted"/>
<name>A0A1G4K833_9SACH</name>
<gene>
    <name evidence="1" type="ORF">LAMI_0G03202G</name>
</gene>